<accession>A0A177BUW3</accession>
<reference evidence="1 2" key="1">
    <citation type="submission" date="2016-05" db="EMBL/GenBank/DDBJ databases">
        <title>Comparative analysis of secretome profiles of manganese(II)-oxidizing ascomycete fungi.</title>
        <authorList>
            <consortium name="DOE Joint Genome Institute"/>
            <person name="Zeiner C.A."/>
            <person name="Purvine S.O."/>
            <person name="Zink E.M."/>
            <person name="Wu S."/>
            <person name="Pasa-Tolic L."/>
            <person name="Chaput D.L."/>
            <person name="Haridas S."/>
            <person name="Grigoriev I.V."/>
            <person name="Santelli C.M."/>
            <person name="Hansel C.M."/>
        </authorList>
    </citation>
    <scope>NUCLEOTIDE SEQUENCE [LARGE SCALE GENOMIC DNA]</scope>
    <source>
        <strain evidence="1 2">AP3s5-JAC2a</strain>
    </source>
</reference>
<dbReference type="EMBL" id="KV441562">
    <property type="protein sequence ID" value="OAF99263.1"/>
    <property type="molecule type" value="Genomic_DNA"/>
</dbReference>
<protein>
    <submittedName>
        <fullName evidence="1">Uncharacterized protein</fullName>
    </submittedName>
</protein>
<name>A0A177BUW3_9PLEO</name>
<gene>
    <name evidence="1" type="ORF">CC84DRAFT_1181404</name>
</gene>
<dbReference type="AlphaFoldDB" id="A0A177BUW3"/>
<dbReference type="RefSeq" id="XP_018029629.1">
    <property type="nucleotide sequence ID" value="XM_018180557.1"/>
</dbReference>
<dbReference type="InParanoid" id="A0A177BUW3"/>
<evidence type="ECO:0000313" key="2">
    <source>
        <dbReference type="Proteomes" id="UP000077069"/>
    </source>
</evidence>
<dbReference type="GeneID" id="28764043"/>
<organism evidence="1 2">
    <name type="scientific">Paraphaeosphaeria sporulosa</name>
    <dbReference type="NCBI Taxonomy" id="1460663"/>
    <lineage>
        <taxon>Eukaryota</taxon>
        <taxon>Fungi</taxon>
        <taxon>Dikarya</taxon>
        <taxon>Ascomycota</taxon>
        <taxon>Pezizomycotina</taxon>
        <taxon>Dothideomycetes</taxon>
        <taxon>Pleosporomycetidae</taxon>
        <taxon>Pleosporales</taxon>
        <taxon>Massarineae</taxon>
        <taxon>Didymosphaeriaceae</taxon>
        <taxon>Paraphaeosphaeria</taxon>
    </lineage>
</organism>
<dbReference type="Proteomes" id="UP000077069">
    <property type="component" value="Unassembled WGS sequence"/>
</dbReference>
<proteinExistence type="predicted"/>
<keyword evidence="2" id="KW-1185">Reference proteome</keyword>
<sequence>MNHRKYCCIATPPQLRILLTVQISAGYPSFSKECVQFALQTNSNLMVFLFLGISIDWNAVEIVKPKVSFGAAAVVLILANDNIIVSTKIIQLLRFGRFCVAGLVPLLTYYNGGEAGRVTSPSGVGHLESLLEIKPDTRGFPIPPNRKASAHKAVTYINSLPLKAAMLLYTIAFAVPKSIADATEGKVRVLLNKHEILKREPRNTSMAYDTLPVNQLKSPAASPRGFSSVIFVWHGTA</sequence>
<evidence type="ECO:0000313" key="1">
    <source>
        <dbReference type="EMBL" id="OAF99263.1"/>
    </source>
</evidence>